<dbReference type="GO" id="GO:0005549">
    <property type="term" value="F:odorant binding"/>
    <property type="evidence" value="ECO:0007669"/>
    <property type="project" value="InterPro"/>
</dbReference>
<evidence type="ECO:0000256" key="7">
    <source>
        <dbReference type="ARBA" id="ARBA00023136"/>
    </source>
</evidence>
<dbReference type="GO" id="GO:0007165">
    <property type="term" value="P:signal transduction"/>
    <property type="evidence" value="ECO:0007669"/>
    <property type="project" value="UniProtKB-KW"/>
</dbReference>
<comment type="similarity">
    <text evidence="10">Belongs to the insect chemoreceptor superfamily. Heteromeric odorant receptor channel (TC 1.A.69) family.</text>
</comment>
<evidence type="ECO:0000256" key="1">
    <source>
        <dbReference type="ARBA" id="ARBA00004651"/>
    </source>
</evidence>
<evidence type="ECO:0000313" key="11">
    <source>
        <dbReference type="EMBL" id="KAF3054615.1"/>
    </source>
</evidence>
<keyword evidence="2" id="KW-1003">Cell membrane</keyword>
<evidence type="ECO:0000256" key="3">
    <source>
        <dbReference type="ARBA" id="ARBA00022606"/>
    </source>
</evidence>
<dbReference type="GO" id="GO:0005886">
    <property type="term" value="C:plasma membrane"/>
    <property type="evidence" value="ECO:0007669"/>
    <property type="project" value="UniProtKB-SubCell"/>
</dbReference>
<feature type="transmembrane region" description="Helical" evidence="10">
    <location>
        <begin position="291"/>
        <end position="308"/>
    </location>
</feature>
<feature type="transmembrane region" description="Helical" evidence="10">
    <location>
        <begin position="29"/>
        <end position="51"/>
    </location>
</feature>
<dbReference type="AlphaFoldDB" id="A0A6G1LQR3"/>
<feature type="transmembrane region" description="Helical" evidence="10">
    <location>
        <begin position="63"/>
        <end position="85"/>
    </location>
</feature>
<dbReference type="Proteomes" id="UP000479987">
    <property type="component" value="Unassembled WGS sequence"/>
</dbReference>
<name>A0A6G1LQR3_9HYME</name>
<keyword evidence="12" id="KW-1185">Reference proteome</keyword>
<evidence type="ECO:0000256" key="10">
    <source>
        <dbReference type="RuleBase" id="RU351113"/>
    </source>
</evidence>
<feature type="transmembrane region" description="Helical" evidence="10">
    <location>
        <begin position="256"/>
        <end position="279"/>
    </location>
</feature>
<accession>A0A6G1LQR3</accession>
<evidence type="ECO:0000256" key="6">
    <source>
        <dbReference type="ARBA" id="ARBA00022989"/>
    </source>
</evidence>
<keyword evidence="5 10" id="KW-0552">Olfaction</keyword>
<dbReference type="EMBL" id="SGBU01000012">
    <property type="protein sequence ID" value="KAF3054615.1"/>
    <property type="molecule type" value="Genomic_DNA"/>
</dbReference>
<keyword evidence="8 10" id="KW-0675">Receptor</keyword>
<evidence type="ECO:0000256" key="5">
    <source>
        <dbReference type="ARBA" id="ARBA00022725"/>
    </source>
</evidence>
<sequence>MQILSLNFLLYTLGGVWRPVKWSSSCAKLLYNVFTILIIIHMYILVLSQFMDIVLIVDNIDDFATNSLMFMTIISVCCKATIAVLRRNAIIDLVQMLLKDPCKPQNEAEVAIQIKFDKFIRSCSIKYSLLATGSITSWTIGAVINVMQGHLPFKVWLPYDYNKSLMFWITSIQQIITLIFATIINVGTETLIFGLFLQTCAQFDIFESRLQLAINKTARSRKDFSCISSEKEGTPISRYIHHHLIIYKYAKTMNRIFSQVLFCQFCGSILVLCTCLYFMSTHITGSEGATLAIYTICMFVQIFVYCWSGNEVILKSNSIGNAIYQMNWPILSLNEKKDLLMIMRRSTIPIKFTSSFLITFSLESYSNILKTSYSVFNILQQS</sequence>
<dbReference type="PANTHER" id="PTHR21137:SF35">
    <property type="entry name" value="ODORANT RECEPTOR 19A-RELATED"/>
    <property type="match status" value="1"/>
</dbReference>
<feature type="transmembrane region" description="Helical" evidence="10">
    <location>
        <begin position="127"/>
        <end position="147"/>
    </location>
</feature>
<keyword evidence="6 10" id="KW-1133">Transmembrane helix</keyword>
<keyword evidence="3 10" id="KW-0716">Sensory transduction</keyword>
<dbReference type="Pfam" id="PF02949">
    <property type="entry name" value="7tm_6"/>
    <property type="match status" value="1"/>
</dbReference>
<proteinExistence type="inferred from homology"/>
<comment type="caution">
    <text evidence="11">The sequence shown here is derived from an EMBL/GenBank/DDBJ whole genome shotgun (WGS) entry which is preliminary data.</text>
</comment>
<comment type="subcellular location">
    <subcellularLocation>
        <location evidence="1 10">Cell membrane</location>
        <topology evidence="1 10">Multi-pass membrane protein</topology>
    </subcellularLocation>
</comment>
<feature type="transmembrane region" description="Helical" evidence="10">
    <location>
        <begin position="167"/>
        <end position="187"/>
    </location>
</feature>
<gene>
    <name evidence="11" type="primary">Or-035</name>
    <name evidence="11" type="synonym">Nful_v1.0-Or-035</name>
    <name evidence="11" type="ORF">NFUL_NFUL000036</name>
</gene>
<comment type="caution">
    <text evidence="10">Lacks conserved residue(s) required for the propagation of feature annotation.</text>
</comment>
<evidence type="ECO:0000256" key="9">
    <source>
        <dbReference type="ARBA" id="ARBA00023224"/>
    </source>
</evidence>
<protein>
    <recommendedName>
        <fullName evidence="10">Odorant receptor</fullName>
    </recommendedName>
</protein>
<dbReference type="GO" id="GO:0004984">
    <property type="term" value="F:olfactory receptor activity"/>
    <property type="evidence" value="ECO:0007669"/>
    <property type="project" value="InterPro"/>
</dbReference>
<organism evidence="11 12">
    <name type="scientific">Nylanderia fulva</name>
    <dbReference type="NCBI Taxonomy" id="613905"/>
    <lineage>
        <taxon>Eukaryota</taxon>
        <taxon>Metazoa</taxon>
        <taxon>Ecdysozoa</taxon>
        <taxon>Arthropoda</taxon>
        <taxon>Hexapoda</taxon>
        <taxon>Insecta</taxon>
        <taxon>Pterygota</taxon>
        <taxon>Neoptera</taxon>
        <taxon>Endopterygota</taxon>
        <taxon>Hymenoptera</taxon>
        <taxon>Apocrita</taxon>
        <taxon>Aculeata</taxon>
        <taxon>Formicoidea</taxon>
        <taxon>Formicidae</taxon>
        <taxon>Formicinae</taxon>
        <taxon>Nylanderia</taxon>
    </lineage>
</organism>
<evidence type="ECO:0000313" key="12">
    <source>
        <dbReference type="Proteomes" id="UP000479987"/>
    </source>
</evidence>
<evidence type="ECO:0000256" key="2">
    <source>
        <dbReference type="ARBA" id="ARBA00022475"/>
    </source>
</evidence>
<reference evidence="11 12" key="1">
    <citation type="submission" date="2019-08" db="EMBL/GenBank/DDBJ databases">
        <title>High quality draft denovo assembly of Nylanderia fulva.</title>
        <authorList>
            <person name="Vargo E.L."/>
            <person name="Tarone A.M."/>
            <person name="Konganti K.R."/>
        </authorList>
    </citation>
    <scope>NUCLEOTIDE SEQUENCE [LARGE SCALE GENOMIC DNA]</scope>
    <source>
        <strain evidence="11">TAMU-Nful-2015</strain>
        <tissue evidence="11">Whole body</tissue>
    </source>
</reference>
<evidence type="ECO:0000256" key="8">
    <source>
        <dbReference type="ARBA" id="ARBA00023170"/>
    </source>
</evidence>
<keyword evidence="9 10" id="KW-0807">Transducer</keyword>
<evidence type="ECO:0000256" key="4">
    <source>
        <dbReference type="ARBA" id="ARBA00022692"/>
    </source>
</evidence>
<dbReference type="OrthoDB" id="6597368at2759"/>
<dbReference type="PANTHER" id="PTHR21137">
    <property type="entry name" value="ODORANT RECEPTOR"/>
    <property type="match status" value="1"/>
</dbReference>
<keyword evidence="7 10" id="KW-0472">Membrane</keyword>
<keyword evidence="4 10" id="KW-0812">Transmembrane</keyword>
<dbReference type="InterPro" id="IPR004117">
    <property type="entry name" value="7tm6_olfct_rcpt"/>
</dbReference>